<reference evidence="2 3" key="1">
    <citation type="journal article" date="2017" name="Mol. Plant">
        <title>The Genome of Medicinal Plant Macleaya cordata Provides New Insights into Benzylisoquinoline Alkaloids Metabolism.</title>
        <authorList>
            <person name="Liu X."/>
            <person name="Liu Y."/>
            <person name="Huang P."/>
            <person name="Ma Y."/>
            <person name="Qing Z."/>
            <person name="Tang Q."/>
            <person name="Cao H."/>
            <person name="Cheng P."/>
            <person name="Zheng Y."/>
            <person name="Yuan Z."/>
            <person name="Zhou Y."/>
            <person name="Liu J."/>
            <person name="Tang Z."/>
            <person name="Zhuo Y."/>
            <person name="Zhang Y."/>
            <person name="Yu L."/>
            <person name="Huang J."/>
            <person name="Yang P."/>
            <person name="Peng Q."/>
            <person name="Zhang J."/>
            <person name="Jiang W."/>
            <person name="Zhang Z."/>
            <person name="Lin K."/>
            <person name="Ro D.K."/>
            <person name="Chen X."/>
            <person name="Xiong X."/>
            <person name="Shang Y."/>
            <person name="Huang S."/>
            <person name="Zeng J."/>
        </authorList>
    </citation>
    <scope>NUCLEOTIDE SEQUENCE [LARGE SCALE GENOMIC DNA]</scope>
    <source>
        <strain evidence="3">cv. BLH2017</strain>
        <tissue evidence="2">Root</tissue>
    </source>
</reference>
<gene>
    <name evidence="2" type="ORF">BVC80_9009g36</name>
</gene>
<comment type="caution">
    <text evidence="2">The sequence shown here is derived from an EMBL/GenBank/DDBJ whole genome shotgun (WGS) entry which is preliminary data.</text>
</comment>
<proteinExistence type="predicted"/>
<feature type="region of interest" description="Disordered" evidence="1">
    <location>
        <begin position="13"/>
        <end position="44"/>
    </location>
</feature>
<accession>A0A200QM11</accession>
<dbReference type="EMBL" id="MVGT01001690">
    <property type="protein sequence ID" value="OVA11504.1"/>
    <property type="molecule type" value="Genomic_DNA"/>
</dbReference>
<sequence length="103" mass="11390">MASIPCSFDLIFPSTSSTYSSSRSSSSSSGSSDSSSSSGSSSSLFKFRSQFLGIPKRLRFFRTSKTDGSRSKCRKNDGTQNRKDFDPKDVVQVFFSSSLFWFN</sequence>
<organism evidence="2 3">
    <name type="scientific">Macleaya cordata</name>
    <name type="common">Five-seeded plume-poppy</name>
    <name type="synonym">Bocconia cordata</name>
    <dbReference type="NCBI Taxonomy" id="56857"/>
    <lineage>
        <taxon>Eukaryota</taxon>
        <taxon>Viridiplantae</taxon>
        <taxon>Streptophyta</taxon>
        <taxon>Embryophyta</taxon>
        <taxon>Tracheophyta</taxon>
        <taxon>Spermatophyta</taxon>
        <taxon>Magnoliopsida</taxon>
        <taxon>Ranunculales</taxon>
        <taxon>Papaveraceae</taxon>
        <taxon>Papaveroideae</taxon>
        <taxon>Macleaya</taxon>
    </lineage>
</organism>
<dbReference type="Proteomes" id="UP000195402">
    <property type="component" value="Unassembled WGS sequence"/>
</dbReference>
<feature type="region of interest" description="Disordered" evidence="1">
    <location>
        <begin position="64"/>
        <end position="84"/>
    </location>
</feature>
<evidence type="ECO:0000256" key="1">
    <source>
        <dbReference type="SAM" id="MobiDB-lite"/>
    </source>
</evidence>
<name>A0A200QM11_MACCD</name>
<feature type="compositionally biased region" description="Low complexity" evidence="1">
    <location>
        <begin position="14"/>
        <end position="43"/>
    </location>
</feature>
<keyword evidence="3" id="KW-1185">Reference proteome</keyword>
<evidence type="ECO:0000313" key="3">
    <source>
        <dbReference type="Proteomes" id="UP000195402"/>
    </source>
</evidence>
<dbReference type="InParanoid" id="A0A200QM11"/>
<dbReference type="AlphaFoldDB" id="A0A200QM11"/>
<evidence type="ECO:0000313" key="2">
    <source>
        <dbReference type="EMBL" id="OVA11504.1"/>
    </source>
</evidence>
<protein>
    <submittedName>
        <fullName evidence="2">Uncharacterized protein</fullName>
    </submittedName>
</protein>